<gene>
    <name evidence="1" type="ORF">CJD50_17840</name>
</gene>
<comment type="caution">
    <text evidence="1">The sequence shown here is derived from an EMBL/GenBank/DDBJ whole genome shotgun (WGS) entry which is preliminary data.</text>
</comment>
<proteinExistence type="predicted"/>
<accession>A0A2A2M9L0</accession>
<evidence type="ECO:0000313" key="1">
    <source>
        <dbReference type="EMBL" id="PAV95296.1"/>
    </source>
</evidence>
<name>A0A2A2M9L0_9GAMM</name>
<organism evidence="1 2">
    <name type="scientific">Hafnia paralvei</name>
    <dbReference type="NCBI Taxonomy" id="546367"/>
    <lineage>
        <taxon>Bacteria</taxon>
        <taxon>Pseudomonadati</taxon>
        <taxon>Pseudomonadota</taxon>
        <taxon>Gammaproteobacteria</taxon>
        <taxon>Enterobacterales</taxon>
        <taxon>Hafniaceae</taxon>
        <taxon>Hafnia</taxon>
    </lineage>
</organism>
<evidence type="ECO:0000313" key="2">
    <source>
        <dbReference type="Proteomes" id="UP000218796"/>
    </source>
</evidence>
<dbReference type="EMBL" id="NQMS01000008">
    <property type="protein sequence ID" value="PAV95296.1"/>
    <property type="molecule type" value="Genomic_DNA"/>
</dbReference>
<dbReference type="GeneID" id="69637628"/>
<dbReference type="RefSeq" id="WP_095661694.1">
    <property type="nucleotide sequence ID" value="NZ_CP083737.1"/>
</dbReference>
<dbReference type="Proteomes" id="UP000218796">
    <property type="component" value="Unassembled WGS sequence"/>
</dbReference>
<dbReference type="OrthoDB" id="8607203at2"/>
<dbReference type="Pfam" id="PF05939">
    <property type="entry name" value="Phage_min_tail"/>
    <property type="match status" value="1"/>
</dbReference>
<keyword evidence="2" id="KW-1185">Reference proteome</keyword>
<sequence length="118" mass="13230">MAIETFMWPTQIAGQPTTEYARTIREVQFGDGYKQVSESGINSERIKFSYSFRGSLSVAIAIRDFCRRHCTKAFIWTPPHGDKGLYIISADSIRLIPNGKTQATVSATFEQTFSAVEV</sequence>
<dbReference type="InterPro" id="IPR010265">
    <property type="entry name" value="Phage_lambda_TipM"/>
</dbReference>
<protein>
    <submittedName>
        <fullName evidence="1">Phage tail protein</fullName>
    </submittedName>
</protein>
<dbReference type="AlphaFoldDB" id="A0A2A2M9L0"/>
<reference evidence="1 2" key="1">
    <citation type="submission" date="2017-08" db="EMBL/GenBank/DDBJ databases">
        <title>Draft Genome Sequence of Hafnia alvei CITHA-6 Isolated from Raw Bovine Milk.</title>
        <authorList>
            <person name="Culligan E.P."/>
            <person name="Mcsweeney A."/>
            <person name="O'Doherty C."/>
            <person name="Gleeson E."/>
            <person name="O'Riordan D."/>
            <person name="Sleator R.D."/>
        </authorList>
    </citation>
    <scope>NUCLEOTIDE SEQUENCE [LARGE SCALE GENOMIC DNA]</scope>
    <source>
        <strain evidence="1 2">CITHA-6</strain>
    </source>
</reference>